<sequence>MTENDQLEPENKDLKAKESESSAVQPEAETSAEDIVEKALTEEMSKDDASTAHKSFKKMTDDELKVESETPEMEQKRREAGQLAATSVSAKTEVSAETEAVDEKEAEEEEEEEAAEKTVGSVGMAQTVGHTESTESTANSVDSQSQQTETSAKSMSTSSFKSTKSSTSLEGLRKWFTFGKNGNEVTTKETMRYLKKAENFNLALSRFRENKEALLLQPERDQEAVNTCANNLRKTFNEIKTGIEISHDELLIEGIDWEFWSAVVNDYSVVVREKPKELLDNISRGIPKELRGMVWQLICNSKSLLLEEFYRTGKTRNSSYEKLIKRDLARTSFVTNSEVRTKIDDLFDVIKCYSLYDKEVGYTQGMAFITVPLLMNMDASEVFCMLVKLMNNYGFRELYLPEMPGLHLKLYQFDRLLEDQLPDLYLHLQKQGVKSSMYATQWFLTLFGYKFPLDMVLRIYDIVIAEGIESILRFALNLMQKNHERLLTLRFDQLLEFLKEQIFFHYLTADSGEISLETYRLDDFVSDSMNVNILPLMLNRYEAEFNEIQRLERERKQEVEGLRNQNSELLKDIRQIEAAYATLNKGHVGIANEMVKGKVGIANLREENQQLKEKISETTTRLAKLSTQTDLHVDFSGEISNTLDLEIQKTMERNFEVMEENAQLEETLASLDKERESLRKEIHRKSKWSLPKKRLW</sequence>
<feature type="coiled-coil region" evidence="11">
    <location>
        <begin position="538"/>
        <end position="681"/>
    </location>
</feature>
<evidence type="ECO:0000256" key="7">
    <source>
        <dbReference type="ARBA" id="ARBA00022927"/>
    </source>
</evidence>
<dbReference type="GeneID" id="62194633"/>
<dbReference type="GO" id="GO:0005737">
    <property type="term" value="C:cytoplasm"/>
    <property type="evidence" value="ECO:0007669"/>
    <property type="project" value="UniProtKB-SubCell"/>
</dbReference>
<evidence type="ECO:0000313" key="14">
    <source>
        <dbReference type="EMBL" id="QPG73917.1"/>
    </source>
</evidence>
<feature type="compositionally biased region" description="Basic and acidic residues" evidence="12">
    <location>
        <begin position="9"/>
        <end position="20"/>
    </location>
</feature>
<feature type="compositionally biased region" description="Acidic residues" evidence="12">
    <location>
        <begin position="99"/>
        <end position="114"/>
    </location>
</feature>
<feature type="compositionally biased region" description="Polar residues" evidence="12">
    <location>
        <begin position="128"/>
        <end position="147"/>
    </location>
</feature>
<evidence type="ECO:0000256" key="8">
    <source>
        <dbReference type="ARBA" id="ARBA00023054"/>
    </source>
</evidence>
<proteinExistence type="inferred from homology"/>
<feature type="compositionally biased region" description="Low complexity" evidence="12">
    <location>
        <begin position="148"/>
        <end position="163"/>
    </location>
</feature>
<dbReference type="RefSeq" id="XP_038777482.1">
    <property type="nucleotide sequence ID" value="XM_038921554.1"/>
</dbReference>
<feature type="compositionally biased region" description="Basic and acidic residues" evidence="12">
    <location>
        <begin position="58"/>
        <end position="80"/>
    </location>
</feature>
<feature type="compositionally biased region" description="Basic and acidic residues" evidence="12">
    <location>
        <begin position="35"/>
        <end position="51"/>
    </location>
</feature>
<keyword evidence="6" id="KW-0931">ER-Golgi transport</keyword>
<evidence type="ECO:0000256" key="4">
    <source>
        <dbReference type="ARBA" id="ARBA00022483"/>
    </source>
</evidence>
<dbReference type="InterPro" id="IPR035969">
    <property type="entry name" value="Rab-GAP_TBC_sf"/>
</dbReference>
<evidence type="ECO:0000256" key="2">
    <source>
        <dbReference type="ARBA" id="ARBA00022448"/>
    </source>
</evidence>
<dbReference type="GO" id="GO:0015031">
    <property type="term" value="P:protein transport"/>
    <property type="evidence" value="ECO:0007669"/>
    <property type="project" value="UniProtKB-KW"/>
</dbReference>
<protein>
    <recommendedName>
        <fullName evidence="10">GTPase-activating protein GYP5</fullName>
    </recommendedName>
</protein>
<dbReference type="GO" id="GO:0030427">
    <property type="term" value="C:site of polarized growth"/>
    <property type="evidence" value="ECO:0007669"/>
    <property type="project" value="UniProtKB-ARBA"/>
</dbReference>
<keyword evidence="15" id="KW-1185">Reference proteome</keyword>
<comment type="subcellular location">
    <subcellularLocation>
        <location evidence="1">Cytoplasm</location>
    </subcellularLocation>
</comment>
<dbReference type="EMBL" id="CP064812">
    <property type="protein sequence ID" value="QPG73917.1"/>
    <property type="molecule type" value="Genomic_DNA"/>
</dbReference>
<evidence type="ECO:0000256" key="10">
    <source>
        <dbReference type="ARBA" id="ARBA00072088"/>
    </source>
</evidence>
<dbReference type="SUPFAM" id="SSF47923">
    <property type="entry name" value="Ypt/Rab-GAP domain of gyp1p"/>
    <property type="match status" value="2"/>
</dbReference>
<evidence type="ECO:0000256" key="6">
    <source>
        <dbReference type="ARBA" id="ARBA00022892"/>
    </source>
</evidence>
<keyword evidence="7" id="KW-0653">Protein transport</keyword>
<dbReference type="InterPro" id="IPR050302">
    <property type="entry name" value="Rab_GAP_TBC_domain"/>
</dbReference>
<comment type="similarity">
    <text evidence="9">Belongs to the GYP5 family.</text>
</comment>
<dbReference type="Pfam" id="PF23436">
    <property type="entry name" value="RabGap-TBC_2"/>
    <property type="match status" value="1"/>
</dbReference>
<reference evidence="14" key="1">
    <citation type="submission" date="2020-10" db="EMBL/GenBank/DDBJ databases">
        <authorList>
            <person name="Roach M.J.R."/>
        </authorList>
    </citation>
    <scope>NUCLEOTIDE SEQUENCE</scope>
    <source>
        <strain evidence="14">CBS 1945</strain>
    </source>
</reference>
<dbReference type="AlphaFoldDB" id="A0A875RTW3"/>
<evidence type="ECO:0000259" key="13">
    <source>
        <dbReference type="PROSITE" id="PS50086"/>
    </source>
</evidence>
<evidence type="ECO:0000256" key="3">
    <source>
        <dbReference type="ARBA" id="ARBA00022468"/>
    </source>
</evidence>
<feature type="region of interest" description="Disordered" evidence="12">
    <location>
        <begin position="1"/>
        <end position="163"/>
    </location>
</feature>
<dbReference type="OrthoDB" id="295078at2759"/>
<dbReference type="PANTHER" id="PTHR47219:SF9">
    <property type="entry name" value="GTPASE ACTIVATING PROTEIN AND CENTROSOME-ASSOCIATED, ISOFORM B"/>
    <property type="match status" value="1"/>
</dbReference>
<accession>A0A875RTW3</accession>
<keyword evidence="3" id="KW-0343">GTPase activation</keyword>
<dbReference type="Gene3D" id="1.10.472.80">
    <property type="entry name" value="Ypt/Rab-GAP domain of gyp1p, domain 3"/>
    <property type="match status" value="1"/>
</dbReference>
<dbReference type="Gene3D" id="1.10.10.750">
    <property type="entry name" value="Ypt/Rab-GAP domain of gyp1p, domain 1"/>
    <property type="match status" value="1"/>
</dbReference>
<dbReference type="FunFam" id="1.10.10.750:FF:000003">
    <property type="entry name" value="GTPase activating protein (Evi5)"/>
    <property type="match status" value="1"/>
</dbReference>
<dbReference type="GO" id="GO:0031267">
    <property type="term" value="F:small GTPase binding"/>
    <property type="evidence" value="ECO:0007669"/>
    <property type="project" value="TreeGrafter"/>
</dbReference>
<dbReference type="Gene3D" id="1.10.8.270">
    <property type="entry name" value="putative rabgap domain of human tbc1 domain family member 14 like domains"/>
    <property type="match status" value="1"/>
</dbReference>
<dbReference type="KEGG" id="bnn:FOA43_001232"/>
<evidence type="ECO:0000256" key="11">
    <source>
        <dbReference type="SAM" id="Coils"/>
    </source>
</evidence>
<keyword evidence="8 11" id="KW-0175">Coiled coil</keyword>
<dbReference type="FunFam" id="1.10.472.80:FF:000044">
    <property type="entry name" value="GTPase-activating protein GYP5"/>
    <property type="match status" value="1"/>
</dbReference>
<evidence type="ECO:0000256" key="1">
    <source>
        <dbReference type="ARBA" id="ARBA00004496"/>
    </source>
</evidence>
<evidence type="ECO:0000256" key="5">
    <source>
        <dbReference type="ARBA" id="ARBA00022490"/>
    </source>
</evidence>
<dbReference type="GO" id="GO:0006887">
    <property type="term" value="P:exocytosis"/>
    <property type="evidence" value="ECO:0007669"/>
    <property type="project" value="UniProtKB-KW"/>
</dbReference>
<dbReference type="InterPro" id="IPR000195">
    <property type="entry name" value="Rab-GAP-TBC_dom"/>
</dbReference>
<dbReference type="Proteomes" id="UP000662931">
    <property type="component" value="Chromosome 1"/>
</dbReference>
<organism evidence="14 15">
    <name type="scientific">Eeniella nana</name>
    <name type="common">Yeast</name>
    <name type="synonym">Brettanomyces nanus</name>
    <dbReference type="NCBI Taxonomy" id="13502"/>
    <lineage>
        <taxon>Eukaryota</taxon>
        <taxon>Fungi</taxon>
        <taxon>Dikarya</taxon>
        <taxon>Ascomycota</taxon>
        <taxon>Saccharomycotina</taxon>
        <taxon>Pichiomycetes</taxon>
        <taxon>Pichiales</taxon>
        <taxon>Pichiaceae</taxon>
        <taxon>Brettanomyces</taxon>
    </lineage>
</organism>
<keyword evidence="5" id="KW-0963">Cytoplasm</keyword>
<keyword evidence="4" id="KW-0268">Exocytosis</keyword>
<evidence type="ECO:0000313" key="15">
    <source>
        <dbReference type="Proteomes" id="UP000662931"/>
    </source>
</evidence>
<gene>
    <name evidence="14" type="ORF">FOA43_001232</name>
</gene>
<feature type="domain" description="Rab-GAP TBC" evidence="13">
    <location>
        <begin position="285"/>
        <end position="467"/>
    </location>
</feature>
<name>A0A875RTW3_EENNA</name>
<dbReference type="PANTHER" id="PTHR47219">
    <property type="entry name" value="RAB GTPASE-ACTIVATING PROTEIN 1-LIKE"/>
    <property type="match status" value="1"/>
</dbReference>
<dbReference type="GO" id="GO:0005096">
    <property type="term" value="F:GTPase activator activity"/>
    <property type="evidence" value="ECO:0007669"/>
    <property type="project" value="UniProtKB-KW"/>
</dbReference>
<keyword evidence="2" id="KW-0813">Transport</keyword>
<evidence type="ECO:0000256" key="12">
    <source>
        <dbReference type="SAM" id="MobiDB-lite"/>
    </source>
</evidence>
<dbReference type="SMART" id="SM00164">
    <property type="entry name" value="TBC"/>
    <property type="match status" value="1"/>
</dbReference>
<dbReference type="PROSITE" id="PS50086">
    <property type="entry name" value="TBC_RABGAP"/>
    <property type="match status" value="1"/>
</dbReference>
<evidence type="ECO:0000256" key="9">
    <source>
        <dbReference type="ARBA" id="ARBA00061661"/>
    </source>
</evidence>